<keyword evidence="2" id="KW-1185">Reference proteome</keyword>
<comment type="caution">
    <text evidence="1">The sequence shown here is derived from an EMBL/GenBank/DDBJ whole genome shotgun (WGS) entry which is preliminary data.</text>
</comment>
<sequence>MVTCANTLVLVLFSLLISECVPRSIEEDDESFLSPPNYTKYDDLVKQFAELEKTYPELAKVYSIGKSVEGRQLLVLQITQDIRKPHAGRPAFKYVANMHGDEAIGRELMVYLAKYFLLNYGKNDRVTRLVNTTEIHLMPSLNPDGFESSVSLPDSIGRSNANGIDLNRDFPDQFDRHRSDDDAYLFGGRQPETEALMRWVMGKQFVLSGNLHGGTVVASYPYDDLRLVTFELSCCKYPPASELPRFWRLNKDSMLAFIEQTHTGIAGFVVDEDGEPMKNALIKVEGLHHFVKTTERGEFWRLLLPGQYNVTALAPGFESPPAVTVTVPESQTSAVAVNITIRRRAVGKPEFKYVANMHGNEVVGRELLLMLAKHLCQQYVAGDERIQRLLNDTRIHLLPSMNPDGYEKSHVVGRRYWHPTTPSLSTSRIFTLTYVLAGGMQDWNYLHTSDMELTLELGCFNHIGGALGGARITVAGIDHAVRSAADGDYWRLLPPGTHSITASKPG</sequence>
<accession>A0ACC0L0D2</accession>
<organism evidence="1 2">
    <name type="scientific">Choristoneura fumiferana</name>
    <name type="common">Spruce budworm moth</name>
    <name type="synonym">Archips fumiferana</name>
    <dbReference type="NCBI Taxonomy" id="7141"/>
    <lineage>
        <taxon>Eukaryota</taxon>
        <taxon>Metazoa</taxon>
        <taxon>Ecdysozoa</taxon>
        <taxon>Arthropoda</taxon>
        <taxon>Hexapoda</taxon>
        <taxon>Insecta</taxon>
        <taxon>Pterygota</taxon>
        <taxon>Neoptera</taxon>
        <taxon>Endopterygota</taxon>
        <taxon>Lepidoptera</taxon>
        <taxon>Glossata</taxon>
        <taxon>Ditrysia</taxon>
        <taxon>Tortricoidea</taxon>
        <taxon>Tortricidae</taxon>
        <taxon>Tortricinae</taxon>
        <taxon>Choristoneura</taxon>
    </lineage>
</organism>
<name>A0ACC0L0D2_CHOFU</name>
<reference evidence="1 2" key="1">
    <citation type="journal article" date="2022" name="Genome Biol. Evol.">
        <title>The Spruce Budworm Genome: Reconstructing the Evolutionary History of Antifreeze Proteins.</title>
        <authorList>
            <person name="Beliveau C."/>
            <person name="Gagne P."/>
            <person name="Picq S."/>
            <person name="Vernygora O."/>
            <person name="Keeling C.I."/>
            <person name="Pinkney K."/>
            <person name="Doucet D."/>
            <person name="Wen F."/>
            <person name="Johnston J.S."/>
            <person name="Maaroufi H."/>
            <person name="Boyle B."/>
            <person name="Laroche J."/>
            <person name="Dewar K."/>
            <person name="Juretic N."/>
            <person name="Blackburn G."/>
            <person name="Nisole A."/>
            <person name="Brunet B."/>
            <person name="Brandao M."/>
            <person name="Lumley L."/>
            <person name="Duan J."/>
            <person name="Quan G."/>
            <person name="Lucarotti C.J."/>
            <person name="Roe A.D."/>
            <person name="Sperling F.A.H."/>
            <person name="Levesque R.C."/>
            <person name="Cusson M."/>
        </authorList>
    </citation>
    <scope>NUCLEOTIDE SEQUENCE [LARGE SCALE GENOMIC DNA]</scope>
    <source>
        <strain evidence="1">Glfc:IPQL:Cfum</strain>
    </source>
</reference>
<evidence type="ECO:0000313" key="1">
    <source>
        <dbReference type="EMBL" id="KAI8441906.1"/>
    </source>
</evidence>
<dbReference type="EMBL" id="CM046109">
    <property type="protein sequence ID" value="KAI8441906.1"/>
    <property type="molecule type" value="Genomic_DNA"/>
</dbReference>
<gene>
    <name evidence="1" type="ORF">MSG28_005582</name>
</gene>
<dbReference type="Proteomes" id="UP001064048">
    <property type="component" value="Chromosome 9"/>
</dbReference>
<proteinExistence type="predicted"/>
<evidence type="ECO:0000313" key="2">
    <source>
        <dbReference type="Proteomes" id="UP001064048"/>
    </source>
</evidence>
<protein>
    <submittedName>
        <fullName evidence="1">Uncharacterized protein</fullName>
    </submittedName>
</protein>